<keyword evidence="1" id="KW-0812">Transmembrane</keyword>
<organism evidence="2 3">
    <name type="scientific">Hippea maritima (strain ATCC 700847 / DSM 10411 / MH2)</name>
    <dbReference type="NCBI Taxonomy" id="760142"/>
    <lineage>
        <taxon>Bacteria</taxon>
        <taxon>Pseudomonadati</taxon>
        <taxon>Campylobacterota</taxon>
        <taxon>Desulfurellia</taxon>
        <taxon>Desulfurellales</taxon>
        <taxon>Hippeaceae</taxon>
        <taxon>Hippea</taxon>
    </lineage>
</organism>
<dbReference type="eggNOG" id="COG4967">
    <property type="taxonomic scope" value="Bacteria"/>
</dbReference>
<reference evidence="2 3" key="1">
    <citation type="journal article" date="2011" name="Stand. Genomic Sci.">
        <title>Complete genome sequence of the thermophilic sulfur-reducer Hippea maritima type strain (MH(2)).</title>
        <authorList>
            <person name="Huntemann M."/>
            <person name="Lu M."/>
            <person name="Nolan M."/>
            <person name="Lapidus A."/>
            <person name="Lucas S."/>
            <person name="Hammon N."/>
            <person name="Deshpande S."/>
            <person name="Cheng J.F."/>
            <person name="Tapia R."/>
            <person name="Han C."/>
            <person name="Goodwin L."/>
            <person name="Pitluck S."/>
            <person name="Liolios K."/>
            <person name="Pagani I."/>
            <person name="Ivanova N."/>
            <person name="Ovchinikova G."/>
            <person name="Pati A."/>
            <person name="Chen A."/>
            <person name="Palaniappan K."/>
            <person name="Land M."/>
            <person name="Hauser L."/>
            <person name="Jeffries C.D."/>
            <person name="Detter J.C."/>
            <person name="Brambilla E.M."/>
            <person name="Rohde M."/>
            <person name="Spring S."/>
            <person name="Goker M."/>
            <person name="Woyke T."/>
            <person name="Bristow J."/>
            <person name="Eisen J.A."/>
            <person name="Markowitz V."/>
            <person name="Hugenholtz P."/>
            <person name="Kyrpides N.C."/>
            <person name="Klenk H.P."/>
            <person name="Mavromatis K."/>
        </authorList>
    </citation>
    <scope>NUCLEOTIDE SEQUENCE [LARGE SCALE GENOMIC DNA]</scope>
    <source>
        <strain evidence="3">ATCC 700847 / DSM 10411 / MH2</strain>
    </source>
</reference>
<dbReference type="RefSeq" id="WP_013682091.1">
    <property type="nucleotide sequence ID" value="NC_015318.1"/>
</dbReference>
<evidence type="ECO:0000313" key="2">
    <source>
        <dbReference type="EMBL" id="AEA34053.1"/>
    </source>
</evidence>
<name>F2LWB9_HIPMA</name>
<evidence type="ECO:0000313" key="3">
    <source>
        <dbReference type="Proteomes" id="UP000008139"/>
    </source>
</evidence>
<evidence type="ECO:0000256" key="1">
    <source>
        <dbReference type="SAM" id="Phobius"/>
    </source>
</evidence>
<dbReference type="InParanoid" id="F2LWB9"/>
<dbReference type="EMBL" id="CP002606">
    <property type="protein sequence ID" value="AEA34053.1"/>
    <property type="molecule type" value="Genomic_DNA"/>
</dbReference>
<protein>
    <recommendedName>
        <fullName evidence="4">Type II secretion system protein</fullName>
    </recommendedName>
</protein>
<dbReference type="Proteomes" id="UP000008139">
    <property type="component" value="Chromosome"/>
</dbReference>
<dbReference type="KEGG" id="hmr:Hipma_1087"/>
<keyword evidence="3" id="KW-1185">Reference proteome</keyword>
<reference evidence="3" key="2">
    <citation type="submission" date="2011-03" db="EMBL/GenBank/DDBJ databases">
        <title>The complete genome of Hippea maritima DSM 10411.</title>
        <authorList>
            <consortium name="US DOE Joint Genome Institute (JGI-PGF)"/>
            <person name="Lucas S."/>
            <person name="Copeland A."/>
            <person name="Lapidus A."/>
            <person name="Bruce D."/>
            <person name="Goodwin L."/>
            <person name="Pitluck S."/>
            <person name="Peters L."/>
            <person name="Kyrpides N."/>
            <person name="Mavromatis K."/>
            <person name="Pagani I."/>
            <person name="Ivanova N."/>
            <person name="Mikhailova N."/>
            <person name="Lu M."/>
            <person name="Detter J.C."/>
            <person name="Tapia R."/>
            <person name="Han C."/>
            <person name="Land M."/>
            <person name="Hauser L."/>
            <person name="Markowitz V."/>
            <person name="Cheng J.-F."/>
            <person name="Hugenholtz P."/>
            <person name="Woyke T."/>
            <person name="Wu D."/>
            <person name="Spring S."/>
            <person name="Schroeder M."/>
            <person name="Brambilla E."/>
            <person name="Klenk H.-P."/>
            <person name="Eisen J.A."/>
        </authorList>
    </citation>
    <scope>NUCLEOTIDE SEQUENCE [LARGE SCALE GENOMIC DNA]</scope>
    <source>
        <strain evidence="3">ATCC 700847 / DSM 10411 / MH2</strain>
    </source>
</reference>
<dbReference type="OrthoDB" id="14230at2"/>
<evidence type="ECO:0008006" key="4">
    <source>
        <dbReference type="Google" id="ProtNLM"/>
    </source>
</evidence>
<sequence length="151" mass="17122">MVVSVLLNKKGMSLISILVAIFIFLVAMLGLLSGIITAIHLDTRNLIRNEAVRIVQETFDTYRNKSNTEINSKFIKVSNIACKDCLDNSSVSSACEIVTRQINNSQIKFAMLFEGESIVKAGNFINYDNITICWRYRGVLYQKKFQTIIFK</sequence>
<proteinExistence type="predicted"/>
<keyword evidence="1" id="KW-1133">Transmembrane helix</keyword>
<accession>F2LWB9</accession>
<feature type="transmembrane region" description="Helical" evidence="1">
    <location>
        <begin position="12"/>
        <end position="39"/>
    </location>
</feature>
<dbReference type="HOGENOM" id="CLU_1728854_0_0_7"/>
<dbReference type="STRING" id="760142.Hipma_1087"/>
<keyword evidence="1" id="KW-0472">Membrane</keyword>
<gene>
    <name evidence="2" type="ordered locus">Hipma_1087</name>
</gene>
<dbReference type="AlphaFoldDB" id="F2LWB9"/>